<dbReference type="Pfam" id="PF13843">
    <property type="entry name" value="DDE_Tnp_1_7"/>
    <property type="match status" value="1"/>
</dbReference>
<dbReference type="VEuPathDB" id="VectorBase:CPIJ019037"/>
<dbReference type="KEGG" id="cqu:CpipJ_CPIJ019037"/>
<evidence type="ECO:0000256" key="1">
    <source>
        <dbReference type="SAM" id="MobiDB-lite"/>
    </source>
</evidence>
<dbReference type="EnsemblMetazoa" id="CPIJ019037-RA">
    <property type="protein sequence ID" value="CPIJ019037-PA"/>
    <property type="gene ID" value="CPIJ019037"/>
</dbReference>
<feature type="region of interest" description="Disordered" evidence="1">
    <location>
        <begin position="1"/>
        <end position="59"/>
    </location>
</feature>
<feature type="compositionally biased region" description="Basic and acidic residues" evidence="1">
    <location>
        <begin position="28"/>
        <end position="39"/>
    </location>
</feature>
<reference evidence="4" key="1">
    <citation type="submission" date="2007-03" db="EMBL/GenBank/DDBJ databases">
        <title>Annotation of Culex pipiens quinquefasciatus.</title>
        <authorList>
            <consortium name="The Broad Institute Genome Sequencing Platform"/>
            <person name="Atkinson P.W."/>
            <person name="Hemingway J."/>
            <person name="Christensen B.M."/>
            <person name="Higgs S."/>
            <person name="Kodira C."/>
            <person name="Hannick L."/>
            <person name="Megy K."/>
            <person name="O'Leary S."/>
            <person name="Pearson M."/>
            <person name="Haas B.J."/>
            <person name="Mauceli E."/>
            <person name="Wortman J.R."/>
            <person name="Lee N.H."/>
            <person name="Guigo R."/>
            <person name="Stanke M."/>
            <person name="Alvarado L."/>
            <person name="Amedeo P."/>
            <person name="Antoine C.H."/>
            <person name="Arensburger P."/>
            <person name="Bidwell S.L."/>
            <person name="Crawford M."/>
            <person name="Camaro F."/>
            <person name="Devon K."/>
            <person name="Engels R."/>
            <person name="Hammond M."/>
            <person name="Howarth C."/>
            <person name="Koehrsen M."/>
            <person name="Lawson D."/>
            <person name="Montgomery P."/>
            <person name="Nene V."/>
            <person name="Nusbaum C."/>
            <person name="Puiu D."/>
            <person name="Romero-Severson J."/>
            <person name="Severson D.W."/>
            <person name="Shumway M."/>
            <person name="Sisk P."/>
            <person name="Stolte C."/>
            <person name="Zeng Q."/>
            <person name="Eisenstadt E."/>
            <person name="Fraser-Liggett C."/>
            <person name="Strausberg R."/>
            <person name="Galagan J."/>
            <person name="Birren B."/>
            <person name="Collins F.H."/>
        </authorList>
    </citation>
    <scope>NUCLEOTIDE SEQUENCE [LARGE SCALE GENOMIC DNA]</scope>
    <source>
        <strain evidence="4">JHB</strain>
    </source>
</reference>
<feature type="domain" description="PiggyBac transposable element-derived protein" evidence="3">
    <location>
        <begin position="109"/>
        <end position="462"/>
    </location>
</feature>
<evidence type="ECO:0000313" key="5">
    <source>
        <dbReference type="EnsemblMetazoa" id="CPIJ019037-PA"/>
    </source>
</evidence>
<dbReference type="AlphaFoldDB" id="B0XHV3"/>
<protein>
    <recommendedName>
        <fullName evidence="3">PiggyBac transposable element-derived protein domain-containing protein</fullName>
    </recommendedName>
</protein>
<organism>
    <name type="scientific">Culex quinquefasciatus</name>
    <name type="common">Southern house mosquito</name>
    <name type="synonym">Culex pungens</name>
    <dbReference type="NCBI Taxonomy" id="7176"/>
    <lineage>
        <taxon>Eukaryota</taxon>
        <taxon>Metazoa</taxon>
        <taxon>Ecdysozoa</taxon>
        <taxon>Arthropoda</taxon>
        <taxon>Hexapoda</taxon>
        <taxon>Insecta</taxon>
        <taxon>Pterygota</taxon>
        <taxon>Neoptera</taxon>
        <taxon>Endopterygota</taxon>
        <taxon>Diptera</taxon>
        <taxon>Nematocera</taxon>
        <taxon>Culicoidea</taxon>
        <taxon>Culicidae</taxon>
        <taxon>Culicinae</taxon>
        <taxon>Culicini</taxon>
        <taxon>Culex</taxon>
        <taxon>Culex</taxon>
    </lineage>
</organism>
<feature type="transmembrane region" description="Helical" evidence="2">
    <location>
        <begin position="449"/>
        <end position="468"/>
    </location>
</feature>
<dbReference type="HOGENOM" id="CLU_013052_4_0_1"/>
<dbReference type="OMA" id="AINAWCI"/>
<proteinExistence type="predicted"/>
<dbReference type="Proteomes" id="UP000002320">
    <property type="component" value="Unassembled WGS sequence"/>
</dbReference>
<feature type="compositionally biased region" description="Acidic residues" evidence="1">
    <location>
        <begin position="18"/>
        <end position="27"/>
    </location>
</feature>
<name>B0XHV3_CULQU</name>
<gene>
    <name evidence="5" type="primary">6053073</name>
    <name evidence="4" type="ORF">CpipJ_CPIJ019037</name>
</gene>
<keyword evidence="2" id="KW-0472">Membrane</keyword>
<accession>B0XHV3</accession>
<keyword evidence="2" id="KW-0812">Transmembrane</keyword>
<keyword evidence="2" id="KW-1133">Transmembrane helix</keyword>
<dbReference type="PANTHER" id="PTHR46599">
    <property type="entry name" value="PIGGYBAC TRANSPOSABLE ELEMENT-DERIVED PROTEIN 4"/>
    <property type="match status" value="1"/>
</dbReference>
<evidence type="ECO:0000256" key="2">
    <source>
        <dbReference type="SAM" id="Phobius"/>
    </source>
</evidence>
<dbReference type="VEuPathDB" id="VectorBase:CQUJHB016484"/>
<dbReference type="InParanoid" id="B0XHV3"/>
<feature type="transmembrane region" description="Helical" evidence="2">
    <location>
        <begin position="548"/>
        <end position="574"/>
    </location>
</feature>
<dbReference type="PANTHER" id="PTHR46599:SF6">
    <property type="entry name" value="DUAL SPECIFICITY PHOSPHATASE 26"/>
    <property type="match status" value="1"/>
</dbReference>
<evidence type="ECO:0000313" key="4">
    <source>
        <dbReference type="EMBL" id="EDS28762.1"/>
    </source>
</evidence>
<dbReference type="eggNOG" id="ENOG502QWEM">
    <property type="taxonomic scope" value="Eukaryota"/>
</dbReference>
<sequence length="594" mass="67009">MDKARRDALIDLTPDAGDQSDSDDTDSEEKNTESDHETNSEQSESETEHEGTSTEGFFYGRGSQKAIKGEENSFKWKKTPFKSTKTTKKNIVKFKAGLTDASAGISDEISAFEKIFDSDMLEPIVHCTNLIIQEKRLTGKYSRDRDCSDTSMAEILAVIGILYLIGLQQSGHTNVIDLWASDGTGMPILRTAMCYKRFLFLLRSLRFDDKSTRVERRKTDKLAAIRFIYDKFIENSKRSYVPGSFMTIDEMLHACRCRCDFLQYMSGKPAKIGIKMQAFVDAVTFYTWNLELYCGQHPEGPHKVSNSPAAIVKRLVEPLEKSNRNITFDNSYTSKDLAADLLKKGLTCLGTLKKNKREIPPEFLANKSRELKSSLFGFQEDTMMVSFVPKKNKSVILMSTMHDQPEIDPSTGKPQLILDYNETKGGVDTVDKMCAAYSVSRTTRLWTQAVFYILLNIGGINSQVLYFATADKNLCRRRIFLKNLALQLMKEHLLIRSKIPTLPKDIRFTLRSHLKLDEEAVPQPLSDRKRGKCKGCRKSGEAGDPVRYVVLGHLLCTDLLQFMIGLLVILMAAVCDHGLDDDVAGTSLTMTRRT</sequence>
<dbReference type="InterPro" id="IPR029526">
    <property type="entry name" value="PGBD"/>
</dbReference>
<dbReference type="OrthoDB" id="7787313at2759"/>
<keyword evidence="6" id="KW-1185">Reference proteome</keyword>
<evidence type="ECO:0000259" key="3">
    <source>
        <dbReference type="Pfam" id="PF13843"/>
    </source>
</evidence>
<evidence type="ECO:0000313" key="6">
    <source>
        <dbReference type="Proteomes" id="UP000002320"/>
    </source>
</evidence>
<dbReference type="EMBL" id="DS233215">
    <property type="protein sequence ID" value="EDS28762.1"/>
    <property type="molecule type" value="Genomic_DNA"/>
</dbReference>
<reference evidence="5" key="2">
    <citation type="submission" date="2021-02" db="UniProtKB">
        <authorList>
            <consortium name="EnsemblMetazoa"/>
        </authorList>
    </citation>
    <scope>IDENTIFICATION</scope>
    <source>
        <strain evidence="5">JHB</strain>
    </source>
</reference>